<evidence type="ECO:0000256" key="2">
    <source>
        <dbReference type="ARBA" id="ARBA00022679"/>
    </source>
</evidence>
<organism evidence="5 6">
    <name type="scientific">Streblomastix strix</name>
    <dbReference type="NCBI Taxonomy" id="222440"/>
    <lineage>
        <taxon>Eukaryota</taxon>
        <taxon>Metamonada</taxon>
        <taxon>Preaxostyla</taxon>
        <taxon>Oxymonadida</taxon>
        <taxon>Streblomastigidae</taxon>
        <taxon>Streblomastix</taxon>
    </lineage>
</organism>
<feature type="region of interest" description="Disordered" evidence="3">
    <location>
        <begin position="83"/>
        <end position="110"/>
    </location>
</feature>
<dbReference type="GO" id="GO:0030488">
    <property type="term" value="P:tRNA methylation"/>
    <property type="evidence" value="ECO:0007669"/>
    <property type="project" value="InterPro"/>
</dbReference>
<dbReference type="SUPFAM" id="SSF75217">
    <property type="entry name" value="alpha/beta knot"/>
    <property type="match status" value="1"/>
</dbReference>
<name>A0A5J4WCZ8_9EUKA</name>
<dbReference type="InterPro" id="IPR029028">
    <property type="entry name" value="Alpha/beta_knot_MTases"/>
</dbReference>
<feature type="compositionally biased region" description="Basic and acidic residues" evidence="3">
    <location>
        <begin position="334"/>
        <end position="343"/>
    </location>
</feature>
<proteinExistence type="predicted"/>
<dbReference type="InterPro" id="IPR044748">
    <property type="entry name" value="Trm3/TARBP1_C"/>
</dbReference>
<dbReference type="Pfam" id="PF00588">
    <property type="entry name" value="SpoU_methylase"/>
    <property type="match status" value="1"/>
</dbReference>
<evidence type="ECO:0000313" key="6">
    <source>
        <dbReference type="Proteomes" id="UP000324800"/>
    </source>
</evidence>
<dbReference type="InterPro" id="IPR029026">
    <property type="entry name" value="tRNA_m1G_MTases_N"/>
</dbReference>
<sequence length="857" mass="98708">MNELDINNEDDVDGFEAVNKAHMFVEAQPEHMLRKEKRQQRKENIAKQSEDRKKQSERKQFEDDDDDEIEILDVKVIDQIKTSKQTKSNRNQQESDELYVQSSNNDLNNQNENIIKSNEEQFRSLFQGAGAIGSLIDCKHLHFETDETNFELSRNKQHEYNLFFAEEYLVQQAANRRNNLEARLVQRRWLEFCSVLSWNSGLIITLKNTQFDRNDETSKDKQINNENSDTFNTITPHSHSCIKLGVLLLKYVLYQASQDQDKGGKVSEYQKTRMKISAEPQDSYQPYDDIHRKRIILWQTACALSLFVPHLFTETGNQIGIRMSDFEENEEEQKEQMENEKKNNQNVNFPNQIPGLPHSFLLRIVEQTNLSTVRAYIELFLSFYFISADFIDTMQKGSKNQLVKFIIPLLQNPTIKALTIATLMRVATSYLQFGMNGTQIQTLIQIPNKYNNKQNEKLKLDDNQNDNQNNNTDIENLRREILTAVLPWASSHINPVRTYAQVLLTALLPNRQSNHPITTQKQSVLESLLLPFVSFFEQNPEARLAQIKYGQSILLKIHPLSVMLNIPVLMLALRENVCGQIKAATNNSARFLPVREVMFIRANIDRMGRKELIRQFNIKETDYIESKTSHVEDNNDTLNVQDEITNDCDLFSEKSEMRQALMQFQRKPTPGTLSSSPNQEQMINSSLPVLTQNQEQIRQRLPLIIVASFVQKAPNLGGLCRTCEVFGASLLVVSDLTIKSDPIFRTLAVTSDRWLAMHEVKQNNVCSYLAQQKAQGFTIVGLEQTSNSVQLGQYEFSENCVIVLGDEKEGIPVDVLKNVDVCVEIPQLGVIRSLNVHTSASIIIWEYMQQHLKHQKR</sequence>
<gene>
    <name evidence="5" type="ORF">EZS28_011921</name>
</gene>
<feature type="compositionally biased region" description="Basic and acidic residues" evidence="3">
    <location>
        <begin position="41"/>
        <end position="61"/>
    </location>
</feature>
<keyword evidence="2 5" id="KW-0808">Transferase</keyword>
<dbReference type="GO" id="GO:0016423">
    <property type="term" value="F:tRNA (guanine) methyltransferase activity"/>
    <property type="evidence" value="ECO:0007669"/>
    <property type="project" value="InterPro"/>
</dbReference>
<dbReference type="FunFam" id="3.40.1280.10:FF:000022">
    <property type="entry name" value="Trm3p"/>
    <property type="match status" value="1"/>
</dbReference>
<evidence type="ECO:0000313" key="5">
    <source>
        <dbReference type="EMBL" id="KAA6392553.1"/>
    </source>
</evidence>
<feature type="domain" description="tRNA/rRNA methyltransferase SpoU type" evidence="4">
    <location>
        <begin position="703"/>
        <end position="844"/>
    </location>
</feature>
<evidence type="ECO:0000259" key="4">
    <source>
        <dbReference type="Pfam" id="PF00588"/>
    </source>
</evidence>
<reference evidence="5 6" key="1">
    <citation type="submission" date="2019-03" db="EMBL/GenBank/DDBJ databases">
        <title>Single cell metagenomics reveals metabolic interactions within the superorganism composed of flagellate Streblomastix strix and complex community of Bacteroidetes bacteria on its surface.</title>
        <authorList>
            <person name="Treitli S.C."/>
            <person name="Kolisko M."/>
            <person name="Husnik F."/>
            <person name="Keeling P."/>
            <person name="Hampl V."/>
        </authorList>
    </citation>
    <scope>NUCLEOTIDE SEQUENCE [LARGE SCALE GENOMIC DNA]</scope>
    <source>
        <strain evidence="5">ST1C</strain>
    </source>
</reference>
<dbReference type="CDD" id="cd18091">
    <property type="entry name" value="SpoU-like_TRM3-like"/>
    <property type="match status" value="1"/>
</dbReference>
<accession>A0A5J4WCZ8</accession>
<dbReference type="AlphaFoldDB" id="A0A5J4WCZ8"/>
<feature type="compositionally biased region" description="Polar residues" evidence="3">
    <location>
        <begin position="83"/>
        <end position="92"/>
    </location>
</feature>
<dbReference type="PANTHER" id="PTHR12029:SF11">
    <property type="entry name" value="METHYLTRANSFERASE TARBP1-RELATED"/>
    <property type="match status" value="1"/>
</dbReference>
<protein>
    <submittedName>
        <fullName evidence="5">Putative RNA methyltransferase</fullName>
    </submittedName>
</protein>
<dbReference type="PANTHER" id="PTHR12029">
    <property type="entry name" value="RNA METHYLTRANSFERASE"/>
    <property type="match status" value="1"/>
</dbReference>
<evidence type="ECO:0000256" key="3">
    <source>
        <dbReference type="SAM" id="MobiDB-lite"/>
    </source>
</evidence>
<feature type="region of interest" description="Disordered" evidence="3">
    <location>
        <begin position="25"/>
        <end position="65"/>
    </location>
</feature>
<dbReference type="InterPro" id="IPR001537">
    <property type="entry name" value="SpoU_MeTrfase"/>
</dbReference>
<dbReference type="GO" id="GO:0003723">
    <property type="term" value="F:RNA binding"/>
    <property type="evidence" value="ECO:0007669"/>
    <property type="project" value="InterPro"/>
</dbReference>
<keyword evidence="1 5" id="KW-0489">Methyltransferase</keyword>
<dbReference type="InterPro" id="IPR045330">
    <property type="entry name" value="TRM3/TARBP1"/>
</dbReference>
<dbReference type="Gene3D" id="3.40.1280.10">
    <property type="match status" value="1"/>
</dbReference>
<dbReference type="EMBL" id="SNRW01002503">
    <property type="protein sequence ID" value="KAA6392553.1"/>
    <property type="molecule type" value="Genomic_DNA"/>
</dbReference>
<feature type="region of interest" description="Disordered" evidence="3">
    <location>
        <begin position="327"/>
        <end position="346"/>
    </location>
</feature>
<evidence type="ECO:0000256" key="1">
    <source>
        <dbReference type="ARBA" id="ARBA00022603"/>
    </source>
</evidence>
<dbReference type="OrthoDB" id="241340at2759"/>
<dbReference type="Proteomes" id="UP000324800">
    <property type="component" value="Unassembled WGS sequence"/>
</dbReference>
<comment type="caution">
    <text evidence="5">The sequence shown here is derived from an EMBL/GenBank/DDBJ whole genome shotgun (WGS) entry which is preliminary data.</text>
</comment>